<organism evidence="2 3">
    <name type="scientific">Sphagnum jensenii</name>
    <dbReference type="NCBI Taxonomy" id="128206"/>
    <lineage>
        <taxon>Eukaryota</taxon>
        <taxon>Viridiplantae</taxon>
        <taxon>Streptophyta</taxon>
        <taxon>Embryophyta</taxon>
        <taxon>Bryophyta</taxon>
        <taxon>Sphagnophytina</taxon>
        <taxon>Sphagnopsida</taxon>
        <taxon>Sphagnales</taxon>
        <taxon>Sphagnaceae</taxon>
        <taxon>Sphagnum</taxon>
    </lineage>
</organism>
<feature type="compositionally biased region" description="Polar residues" evidence="1">
    <location>
        <begin position="57"/>
        <end position="74"/>
    </location>
</feature>
<sequence>MSRPLLSSNRSTFKQLRVSHDSHAPVQLAQAPEPRFILMRYGVLYPGERTKLHGSDQYGTGQGSRQRQKTNSCD</sequence>
<name>A0ABP0WQQ8_9BRYO</name>
<dbReference type="Proteomes" id="UP001497444">
    <property type="component" value="Chromosome 2"/>
</dbReference>
<evidence type="ECO:0000313" key="2">
    <source>
        <dbReference type="EMBL" id="CAK9268151.1"/>
    </source>
</evidence>
<proteinExistence type="predicted"/>
<evidence type="ECO:0000313" key="3">
    <source>
        <dbReference type="Proteomes" id="UP001497444"/>
    </source>
</evidence>
<accession>A0ABP0WQQ8</accession>
<gene>
    <name evidence="2" type="ORF">CSSPJE1EN1_LOCUS13629</name>
</gene>
<feature type="region of interest" description="Disordered" evidence="1">
    <location>
        <begin position="49"/>
        <end position="74"/>
    </location>
</feature>
<reference evidence="2 3" key="1">
    <citation type="submission" date="2024-02" db="EMBL/GenBank/DDBJ databases">
        <authorList>
            <consortium name="ELIXIR-Norway"/>
            <consortium name="Elixir Norway"/>
        </authorList>
    </citation>
    <scope>NUCLEOTIDE SEQUENCE [LARGE SCALE GENOMIC DNA]</scope>
</reference>
<evidence type="ECO:0000256" key="1">
    <source>
        <dbReference type="SAM" id="MobiDB-lite"/>
    </source>
</evidence>
<keyword evidence="3" id="KW-1185">Reference proteome</keyword>
<protein>
    <submittedName>
        <fullName evidence="2">Uncharacterized protein</fullName>
    </submittedName>
</protein>
<dbReference type="EMBL" id="OZ020097">
    <property type="protein sequence ID" value="CAK9268151.1"/>
    <property type="molecule type" value="Genomic_DNA"/>
</dbReference>